<evidence type="ECO:0000313" key="4">
    <source>
        <dbReference type="EMBL" id="PKG25776.1"/>
    </source>
</evidence>
<dbReference type="PANTHER" id="PTHR42709">
    <property type="entry name" value="ALKALINE PHOSPHATASE LIKE PROTEIN"/>
    <property type="match status" value="1"/>
</dbReference>
<gene>
    <name evidence="4" type="ORF">CWS20_27455</name>
</gene>
<dbReference type="PANTHER" id="PTHR42709:SF9">
    <property type="entry name" value="ALKALINE PHOSPHATASE LIKE PROTEIN"/>
    <property type="match status" value="1"/>
</dbReference>
<dbReference type="InterPro" id="IPR032816">
    <property type="entry name" value="VTT_dom"/>
</dbReference>
<feature type="transmembrane region" description="Helical" evidence="2">
    <location>
        <begin position="104"/>
        <end position="126"/>
    </location>
</feature>
<keyword evidence="2" id="KW-0812">Transmembrane</keyword>
<dbReference type="RefSeq" id="WP_066194097.1">
    <property type="nucleotide sequence ID" value="NZ_JAFDQP010000003.1"/>
</dbReference>
<dbReference type="EMBL" id="PISD01000098">
    <property type="protein sequence ID" value="PKG25776.1"/>
    <property type="molecule type" value="Genomic_DNA"/>
</dbReference>
<comment type="caution">
    <text evidence="4">The sequence shown here is derived from an EMBL/GenBank/DDBJ whole genome shotgun (WGS) entry which is preliminary data.</text>
</comment>
<feature type="domain" description="VTT" evidence="3">
    <location>
        <begin position="31"/>
        <end position="156"/>
    </location>
</feature>
<feature type="transmembrane region" description="Helical" evidence="2">
    <location>
        <begin position="52"/>
        <end position="72"/>
    </location>
</feature>
<evidence type="ECO:0000313" key="5">
    <source>
        <dbReference type="Proteomes" id="UP000233343"/>
    </source>
</evidence>
<evidence type="ECO:0000259" key="3">
    <source>
        <dbReference type="Pfam" id="PF09335"/>
    </source>
</evidence>
<accession>A0A2N0Z8D7</accession>
<evidence type="ECO:0000256" key="2">
    <source>
        <dbReference type="SAM" id="Phobius"/>
    </source>
</evidence>
<dbReference type="Pfam" id="PF09335">
    <property type="entry name" value="VTT_dom"/>
    <property type="match status" value="1"/>
</dbReference>
<protein>
    <submittedName>
        <fullName evidence="4">DedA family protein</fullName>
    </submittedName>
</protein>
<feature type="transmembrane region" description="Helical" evidence="2">
    <location>
        <begin position="138"/>
        <end position="159"/>
    </location>
</feature>
<organism evidence="4 5">
    <name type="scientific">Cytobacillus horneckiae</name>
    <dbReference type="NCBI Taxonomy" id="549687"/>
    <lineage>
        <taxon>Bacteria</taxon>
        <taxon>Bacillati</taxon>
        <taxon>Bacillota</taxon>
        <taxon>Bacilli</taxon>
        <taxon>Bacillales</taxon>
        <taxon>Bacillaceae</taxon>
        <taxon>Cytobacillus</taxon>
    </lineage>
</organism>
<feature type="transmembrane region" description="Helical" evidence="2">
    <location>
        <begin position="165"/>
        <end position="186"/>
    </location>
</feature>
<evidence type="ECO:0000256" key="1">
    <source>
        <dbReference type="ARBA" id="ARBA00010792"/>
    </source>
</evidence>
<dbReference type="Proteomes" id="UP000233343">
    <property type="component" value="Unassembled WGS sequence"/>
</dbReference>
<feature type="transmembrane region" description="Helical" evidence="2">
    <location>
        <begin position="20"/>
        <end position="40"/>
    </location>
</feature>
<reference evidence="4 5" key="1">
    <citation type="journal article" date="2010" name="Int. J. Syst. Evol. Microbiol.">
        <title>Bacillus horneckiae sp. nov., isolated from a spacecraft-assembly clean room.</title>
        <authorList>
            <person name="Vaishampayan P."/>
            <person name="Probst A."/>
            <person name="Krishnamurthi S."/>
            <person name="Ghosh S."/>
            <person name="Osman S."/>
            <person name="McDowall A."/>
            <person name="Ruckmani A."/>
            <person name="Mayilraj S."/>
            <person name="Venkateswaran K."/>
        </authorList>
    </citation>
    <scope>NUCLEOTIDE SEQUENCE [LARGE SCALE GENOMIC DNA]</scope>
    <source>
        <strain evidence="5">1PO1SC</strain>
    </source>
</reference>
<keyword evidence="5" id="KW-1185">Reference proteome</keyword>
<dbReference type="AlphaFoldDB" id="A0A2N0Z8D7"/>
<sequence length="221" mass="25482">MELEFILDMIETNGYLGLFLWLWIGVFVFPVPNEVIVMTIGLATSLHVLHPIFAFFAVYLGILAAMTSSYLLGRCIGRPLLQYFQKRNKFTKVISKSMKLMDKYHALSLSISYFIPGIRNFLPFLYGFSKLKYRTFALFAYSGALLWLAIAFPLGYAFGEHIEVIVAYEQELFLVLGFLVLLIAAFKYRQYRKNKKHNTPFLNEEILDLEKSDADPAKCKK</sequence>
<keyword evidence="2" id="KW-1133">Transmembrane helix</keyword>
<name>A0A2N0Z8D7_9BACI</name>
<proteinExistence type="inferred from homology"/>
<dbReference type="GO" id="GO:0005886">
    <property type="term" value="C:plasma membrane"/>
    <property type="evidence" value="ECO:0007669"/>
    <property type="project" value="TreeGrafter"/>
</dbReference>
<dbReference type="InterPro" id="IPR051311">
    <property type="entry name" value="DedA_domain"/>
</dbReference>
<keyword evidence="2" id="KW-0472">Membrane</keyword>
<comment type="similarity">
    <text evidence="1">Belongs to the DedA family.</text>
</comment>